<dbReference type="RefSeq" id="WP_073306576.1">
    <property type="nucleotide sequence ID" value="NZ_FQWV01000001.1"/>
</dbReference>
<evidence type="ECO:0000256" key="1">
    <source>
        <dbReference type="SAM" id="MobiDB-lite"/>
    </source>
</evidence>
<dbReference type="STRING" id="43928.SAMN05443636_0233"/>
<keyword evidence="3" id="KW-1185">Reference proteome</keyword>
<name>A0A1M5JR47_9EURY</name>
<accession>A0A1M5JR47</accession>
<feature type="region of interest" description="Disordered" evidence="1">
    <location>
        <begin position="1"/>
        <end position="25"/>
    </location>
</feature>
<organism evidence="2 3">
    <name type="scientific">Halobaculum gomorrense</name>
    <dbReference type="NCBI Taxonomy" id="43928"/>
    <lineage>
        <taxon>Archaea</taxon>
        <taxon>Methanobacteriati</taxon>
        <taxon>Methanobacteriota</taxon>
        <taxon>Stenosarchaea group</taxon>
        <taxon>Halobacteria</taxon>
        <taxon>Halobacteriales</taxon>
        <taxon>Haloferacaceae</taxon>
        <taxon>Halobaculum</taxon>
    </lineage>
</organism>
<gene>
    <name evidence="2" type="ORF">SAMN05443636_0233</name>
</gene>
<evidence type="ECO:0008006" key="4">
    <source>
        <dbReference type="Google" id="ProtNLM"/>
    </source>
</evidence>
<sequence>MSDRNGRHESKTQSAQGRPSDAGDEVAFDRFPIGEWDALRERVRDLDATATDSTDEIAVDDGTARFVVTREGTVSGSMPRHEFARDGVDAVEIAADGSALRVHDADDAVEYVFHL</sequence>
<evidence type="ECO:0000313" key="2">
    <source>
        <dbReference type="EMBL" id="SHG43031.1"/>
    </source>
</evidence>
<evidence type="ECO:0000313" key="3">
    <source>
        <dbReference type="Proteomes" id="UP000184357"/>
    </source>
</evidence>
<reference evidence="2 3" key="1">
    <citation type="submission" date="2016-11" db="EMBL/GenBank/DDBJ databases">
        <authorList>
            <person name="Jaros S."/>
            <person name="Januszkiewicz K."/>
            <person name="Wedrychowicz H."/>
        </authorList>
    </citation>
    <scope>NUCLEOTIDE SEQUENCE [LARGE SCALE GENOMIC DNA]</scope>
    <source>
        <strain evidence="2 3">DSM 9297</strain>
    </source>
</reference>
<dbReference type="EMBL" id="FQWV01000001">
    <property type="protein sequence ID" value="SHG43031.1"/>
    <property type="molecule type" value="Genomic_DNA"/>
</dbReference>
<dbReference type="AlphaFoldDB" id="A0A1M5JR47"/>
<feature type="compositionally biased region" description="Basic and acidic residues" evidence="1">
    <location>
        <begin position="1"/>
        <end position="11"/>
    </location>
</feature>
<proteinExistence type="predicted"/>
<protein>
    <recommendedName>
        <fullName evidence="4">Halobacterial output domain-containing protein</fullName>
    </recommendedName>
</protein>
<dbReference type="Proteomes" id="UP000184357">
    <property type="component" value="Unassembled WGS sequence"/>
</dbReference>